<gene>
    <name evidence="3" type="ORF">KDL28_12260</name>
</gene>
<dbReference type="EMBL" id="JAGSOV010000024">
    <property type="protein sequence ID" value="MCO1655827.1"/>
    <property type="molecule type" value="Genomic_DNA"/>
</dbReference>
<keyword evidence="1" id="KW-0560">Oxidoreductase</keyword>
<dbReference type="RefSeq" id="WP_252437974.1">
    <property type="nucleotide sequence ID" value="NZ_JAGSOV010000024.1"/>
</dbReference>
<dbReference type="Gene3D" id="3.30.9.10">
    <property type="entry name" value="D-Amino Acid Oxidase, subunit A, domain 2"/>
    <property type="match status" value="1"/>
</dbReference>
<dbReference type="Proteomes" id="UP001165283">
    <property type="component" value="Unassembled WGS sequence"/>
</dbReference>
<feature type="domain" description="FAD dependent oxidoreductase" evidence="2">
    <location>
        <begin position="6"/>
        <end position="353"/>
    </location>
</feature>
<dbReference type="InterPro" id="IPR036188">
    <property type="entry name" value="FAD/NAD-bd_sf"/>
</dbReference>
<evidence type="ECO:0000259" key="2">
    <source>
        <dbReference type="Pfam" id="PF01266"/>
    </source>
</evidence>
<accession>A0ABT0ZYK5</accession>
<keyword evidence="4" id="KW-1185">Reference proteome</keyword>
<evidence type="ECO:0000313" key="4">
    <source>
        <dbReference type="Proteomes" id="UP001165283"/>
    </source>
</evidence>
<dbReference type="Pfam" id="PF01266">
    <property type="entry name" value="DAO"/>
    <property type="match status" value="1"/>
</dbReference>
<dbReference type="PANTHER" id="PTHR13847:SF287">
    <property type="entry name" value="FAD-DEPENDENT OXIDOREDUCTASE DOMAIN-CONTAINING PROTEIN 1"/>
    <property type="match status" value="1"/>
</dbReference>
<evidence type="ECO:0000256" key="1">
    <source>
        <dbReference type="ARBA" id="ARBA00023002"/>
    </source>
</evidence>
<comment type="caution">
    <text evidence="3">The sequence shown here is derived from an EMBL/GenBank/DDBJ whole genome shotgun (WGS) entry which is preliminary data.</text>
</comment>
<dbReference type="InterPro" id="IPR006076">
    <property type="entry name" value="FAD-dep_OxRdtase"/>
</dbReference>
<evidence type="ECO:0000313" key="3">
    <source>
        <dbReference type="EMBL" id="MCO1655827.1"/>
    </source>
</evidence>
<sequence length="391" mass="40293">MVETADVVVIGGGIAGASVGYELAATRRVVLLEADRALARHSTARSAATYIPGHGVPEVRALIAASGPRFAALAAELGAPPLLSRRAVLHVALDAEGERVLAADLAEQAGEPAAPRPLEPGEAERRCPALAPGAVRAAAVVEEAADIDTEALHQAYVRGLRARGGRVRSAAPVRAVDRTADGWRVRAGADLVVDCAEVVDAAGAWADEVAGLAGVPRVGLRPLRRTIAVVAVPDPARLRGPDPVLPMVCEAAERFYFKAETTAAGPALLCSPGDETPVDPHDARPDELDVATALERVEAATGLGLRSVRTSWAGLRSFVADRRPVVGAWGEHPGFWFFAAQGGFGIESSPALAAFGAAVITGAPVPVDVPVAASALLPDRLARAARPAPRT</sequence>
<protein>
    <submittedName>
        <fullName evidence="3">FAD-binding oxidoreductase</fullName>
    </submittedName>
</protein>
<organism evidence="3 4">
    <name type="scientific">Pseudonocardia humida</name>
    <dbReference type="NCBI Taxonomy" id="2800819"/>
    <lineage>
        <taxon>Bacteria</taxon>
        <taxon>Bacillati</taxon>
        <taxon>Actinomycetota</taxon>
        <taxon>Actinomycetes</taxon>
        <taxon>Pseudonocardiales</taxon>
        <taxon>Pseudonocardiaceae</taxon>
        <taxon>Pseudonocardia</taxon>
    </lineage>
</organism>
<proteinExistence type="predicted"/>
<name>A0ABT0ZYK5_9PSEU</name>
<dbReference type="SUPFAM" id="SSF51905">
    <property type="entry name" value="FAD/NAD(P)-binding domain"/>
    <property type="match status" value="1"/>
</dbReference>
<dbReference type="PANTHER" id="PTHR13847">
    <property type="entry name" value="SARCOSINE DEHYDROGENASE-RELATED"/>
    <property type="match status" value="1"/>
</dbReference>
<dbReference type="Gene3D" id="3.50.50.60">
    <property type="entry name" value="FAD/NAD(P)-binding domain"/>
    <property type="match status" value="1"/>
</dbReference>
<reference evidence="3" key="1">
    <citation type="submission" date="2021-04" db="EMBL/GenBank/DDBJ databases">
        <title>Pseudonocardia sp. nov., isolated from sandy soil of mangrove forest.</title>
        <authorList>
            <person name="Zan Z."/>
            <person name="Huang R."/>
            <person name="Liu W."/>
        </authorList>
    </citation>
    <scope>NUCLEOTIDE SEQUENCE</scope>
    <source>
        <strain evidence="3">S2-4</strain>
    </source>
</reference>